<dbReference type="InterPro" id="IPR057194">
    <property type="entry name" value="DUF7872"/>
</dbReference>
<feature type="transmembrane region" description="Helical" evidence="1">
    <location>
        <begin position="315"/>
        <end position="337"/>
    </location>
</feature>
<dbReference type="VEuPathDB" id="FungiDB:PTTG_27840"/>
<keyword evidence="1" id="KW-1133">Transmembrane helix</keyword>
<reference evidence="3" key="1">
    <citation type="submission" date="2009-11" db="EMBL/GenBank/DDBJ databases">
        <authorList>
            <consortium name="The Broad Institute Genome Sequencing Platform"/>
            <person name="Ward D."/>
            <person name="Feldgarden M."/>
            <person name="Earl A."/>
            <person name="Young S.K."/>
            <person name="Zeng Q."/>
            <person name="Koehrsen M."/>
            <person name="Alvarado L."/>
            <person name="Berlin A."/>
            <person name="Bochicchio J."/>
            <person name="Borenstein D."/>
            <person name="Chapman S.B."/>
            <person name="Chen Z."/>
            <person name="Engels R."/>
            <person name="Freedman E."/>
            <person name="Gellesch M."/>
            <person name="Goldberg J."/>
            <person name="Griggs A."/>
            <person name="Gujja S."/>
            <person name="Heilman E."/>
            <person name="Heiman D."/>
            <person name="Hepburn T."/>
            <person name="Howarth C."/>
            <person name="Jen D."/>
            <person name="Larson L."/>
            <person name="Lewis B."/>
            <person name="Mehta T."/>
            <person name="Park D."/>
            <person name="Pearson M."/>
            <person name="Roberts A."/>
            <person name="Saif S."/>
            <person name="Shea T."/>
            <person name="Shenoy N."/>
            <person name="Sisk P."/>
            <person name="Stolte C."/>
            <person name="Sykes S."/>
            <person name="Thomson T."/>
            <person name="Walk T."/>
            <person name="White J."/>
            <person name="Yandava C."/>
            <person name="Izard J."/>
            <person name="Baranova O.V."/>
            <person name="Blanton J.M."/>
            <person name="Tanner A.C."/>
            <person name="Dewhirst F.E."/>
            <person name="Haas B."/>
            <person name="Nusbaum C."/>
            <person name="Birren B."/>
        </authorList>
    </citation>
    <scope>NUCLEOTIDE SEQUENCE [LARGE SCALE GENOMIC DNA]</scope>
    <source>
        <strain evidence="3">1-1 BBBD Race 1</strain>
    </source>
</reference>
<feature type="domain" description="DUF7872" evidence="2">
    <location>
        <begin position="347"/>
        <end position="568"/>
    </location>
</feature>
<proteinExistence type="predicted"/>
<protein>
    <recommendedName>
        <fullName evidence="2">DUF7872 domain-containing protein</fullName>
    </recommendedName>
</protein>
<dbReference type="EnsemblFungi" id="PTTG_27840-t43_1">
    <property type="protein sequence ID" value="PTTG_27840-t43_1-p1"/>
    <property type="gene ID" value="PTTG_27840"/>
</dbReference>
<keyword evidence="5" id="KW-1185">Reference proteome</keyword>
<dbReference type="Pfam" id="PF25278">
    <property type="entry name" value="DUF7872"/>
    <property type="match status" value="1"/>
</dbReference>
<sequence length="568" mass="61652">MAGDKYDFQRNPLSELSLHLRNQKGQALIDQVLTNVSLQTEQATDGVAPVDPVGFDCITSTSFQSRNLCSKLWAPGRSSPAPAQEREEDVLDRSDGAETVSDAFQNGARPHLLRPKPYGTALCLQHLGTLAVQPESFSALGRRPPSESSGPSLGYQATLQEQRPIWLHGKRPCSNFEGDYQLELPSFPEYKYISEYPGGQNLTVNDYATNVGAKNFHCGISEWCNAGQMCHPVKGLDWYVLFAIQEWTERMNNLHTTIGFTMSLVQANLLSIVSALFPQPDNLRIFSQKTHFAMGAALASLVVTILPLVMSIAGWVSIAATWIAGLVLIPSTIANVVSLTTRYKDAPKDSFSLGSEVNYQITNYQQQVQEALRNQTHSLLHAGISSPEGMAGALSGGSYLDPRQFRSVEQIANELQNITVGASLAHILKSMNAFVTIGSDPCSGGGKNGAWSGDNVLSYCNSNGTMFNIVTVSPRNSQVKNHIPNAGVLSSKFGITAEYLTSSAIECQKTRKEIGITHANSNLSAVENNGAQKCIIDLPVCDCRSPEFKKRKTHVGTVKACREAGVPI</sequence>
<name>A0A180GHE3_PUCT1</name>
<dbReference type="AlphaFoldDB" id="A0A180GHE3"/>
<organism evidence="3">
    <name type="scientific">Puccinia triticina (isolate 1-1 / race 1 (BBBD))</name>
    <name type="common">Brown leaf rust fungus</name>
    <dbReference type="NCBI Taxonomy" id="630390"/>
    <lineage>
        <taxon>Eukaryota</taxon>
        <taxon>Fungi</taxon>
        <taxon>Dikarya</taxon>
        <taxon>Basidiomycota</taxon>
        <taxon>Pucciniomycotina</taxon>
        <taxon>Pucciniomycetes</taxon>
        <taxon>Pucciniales</taxon>
        <taxon>Pucciniaceae</taxon>
        <taxon>Puccinia</taxon>
    </lineage>
</organism>
<feature type="transmembrane region" description="Helical" evidence="1">
    <location>
        <begin position="290"/>
        <end position="309"/>
    </location>
</feature>
<accession>A0A180GHE3</accession>
<reference evidence="3" key="2">
    <citation type="submission" date="2016-05" db="EMBL/GenBank/DDBJ databases">
        <title>Comparative analysis highlights variable genome content of wheat rusts and divergence of the mating loci.</title>
        <authorList>
            <person name="Cuomo C.A."/>
            <person name="Bakkeren G."/>
            <person name="Szabo L."/>
            <person name="Khalil H."/>
            <person name="Joly D."/>
            <person name="Goldberg J."/>
            <person name="Young S."/>
            <person name="Zeng Q."/>
            <person name="Fellers J."/>
        </authorList>
    </citation>
    <scope>NUCLEOTIDE SEQUENCE [LARGE SCALE GENOMIC DNA]</scope>
    <source>
        <strain evidence="3">1-1 BBBD Race 1</strain>
    </source>
</reference>
<reference evidence="4" key="4">
    <citation type="submission" date="2025-05" db="UniProtKB">
        <authorList>
            <consortium name="EnsemblFungi"/>
        </authorList>
    </citation>
    <scope>IDENTIFICATION</scope>
    <source>
        <strain evidence="4">isolate 1-1 / race 1 (BBBD)</strain>
    </source>
</reference>
<dbReference type="PANTHER" id="PTHR33339">
    <property type="entry name" value="LYSM DOMAIN-CONTAINING PROTEIN"/>
    <property type="match status" value="1"/>
</dbReference>
<keyword evidence="1" id="KW-0812">Transmembrane</keyword>
<dbReference type="Proteomes" id="UP000005240">
    <property type="component" value="Unassembled WGS sequence"/>
</dbReference>
<evidence type="ECO:0000313" key="3">
    <source>
        <dbReference type="EMBL" id="OAV91889.1"/>
    </source>
</evidence>
<dbReference type="OrthoDB" id="2501761at2759"/>
<evidence type="ECO:0000313" key="5">
    <source>
        <dbReference type="Proteomes" id="UP000005240"/>
    </source>
</evidence>
<evidence type="ECO:0000259" key="2">
    <source>
        <dbReference type="Pfam" id="PF25278"/>
    </source>
</evidence>
<keyword evidence="1" id="KW-0472">Membrane</keyword>
<dbReference type="PANTHER" id="PTHR33339:SF1">
    <property type="entry name" value="LYSM DOMAIN-CONTAINING PROTEIN"/>
    <property type="match status" value="1"/>
</dbReference>
<dbReference type="EMBL" id="ADAS02000073">
    <property type="protein sequence ID" value="OAV91889.1"/>
    <property type="molecule type" value="Genomic_DNA"/>
</dbReference>
<evidence type="ECO:0000256" key="1">
    <source>
        <dbReference type="SAM" id="Phobius"/>
    </source>
</evidence>
<gene>
    <name evidence="3" type="ORF">PTTG_27840</name>
</gene>
<evidence type="ECO:0000313" key="4">
    <source>
        <dbReference type="EnsemblFungi" id="PTTG_27840-t43_1-p1"/>
    </source>
</evidence>
<reference evidence="4 5" key="3">
    <citation type="journal article" date="2017" name="G3 (Bethesda)">
        <title>Comparative analysis highlights variable genome content of wheat rusts and divergence of the mating loci.</title>
        <authorList>
            <person name="Cuomo C.A."/>
            <person name="Bakkeren G."/>
            <person name="Khalil H.B."/>
            <person name="Panwar V."/>
            <person name="Joly D."/>
            <person name="Linning R."/>
            <person name="Sakthikumar S."/>
            <person name="Song X."/>
            <person name="Adiconis X."/>
            <person name="Fan L."/>
            <person name="Goldberg J.M."/>
            <person name="Levin J.Z."/>
            <person name="Young S."/>
            <person name="Zeng Q."/>
            <person name="Anikster Y."/>
            <person name="Bruce M."/>
            <person name="Wang M."/>
            <person name="Yin C."/>
            <person name="McCallum B."/>
            <person name="Szabo L.J."/>
            <person name="Hulbert S."/>
            <person name="Chen X."/>
            <person name="Fellers J.P."/>
        </authorList>
    </citation>
    <scope>NUCLEOTIDE SEQUENCE</scope>
    <source>
        <strain evidence="5">Isolate 1-1 / race 1 (BBBD)</strain>
        <strain evidence="4">isolate 1-1 / race 1 (BBBD)</strain>
    </source>
</reference>